<evidence type="ECO:0000256" key="8">
    <source>
        <dbReference type="ARBA" id="ARBA00023195"/>
    </source>
</evidence>
<accession>A0A8S5MX70</accession>
<dbReference type="PANTHER" id="PTHR30349">
    <property type="entry name" value="PHAGE INTEGRASE-RELATED"/>
    <property type="match status" value="1"/>
</dbReference>
<dbReference type="Pfam" id="PF14659">
    <property type="entry name" value="Phage_int_SAM_3"/>
    <property type="match status" value="1"/>
</dbReference>
<proteinExistence type="inferred from homology"/>
<evidence type="ECO:0000256" key="2">
    <source>
        <dbReference type="ARBA" id="ARBA00016082"/>
    </source>
</evidence>
<dbReference type="SUPFAM" id="SSF56349">
    <property type="entry name" value="DNA breaking-rejoining enzymes"/>
    <property type="match status" value="1"/>
</dbReference>
<dbReference type="GO" id="GO:0003677">
    <property type="term" value="F:DNA binding"/>
    <property type="evidence" value="ECO:0007669"/>
    <property type="project" value="UniProtKB-KW"/>
</dbReference>
<dbReference type="InterPro" id="IPR050090">
    <property type="entry name" value="Tyrosine_recombinase_XerCD"/>
</dbReference>
<feature type="domain" description="Tyr recombinase" evidence="9">
    <location>
        <begin position="160"/>
        <end position="356"/>
    </location>
</feature>
<name>A0A8S5MX70_9CAUD</name>
<dbReference type="GO" id="GO:0016787">
    <property type="term" value="F:hydrolase activity"/>
    <property type="evidence" value="ECO:0007669"/>
    <property type="project" value="UniProtKB-KW"/>
</dbReference>
<dbReference type="InterPro" id="IPR011010">
    <property type="entry name" value="DNA_brk_join_enz"/>
</dbReference>
<evidence type="ECO:0000259" key="9">
    <source>
        <dbReference type="PROSITE" id="PS51898"/>
    </source>
</evidence>
<dbReference type="Gene3D" id="1.10.443.10">
    <property type="entry name" value="Intergrase catalytic core"/>
    <property type="match status" value="1"/>
</dbReference>
<sequence length="380" mass="42139">MAKQKDGRYRAKITVGTDASGKSIVKYVSGRTKKELEAAKAAAREKYVTGANAVPEGVLFDRYALTWYEVYKQPHIGVSAQMSYRTALYKHIFPALAGRRLTAITTEDLQRLLNAKADTCAAIIGNISTILRGVFQRAYSQGLIPRDITVGLTIPSKPKETRRALTDAETDAVLRLIDEDGTLMLALLYYTGMRYGEACGLQWRHIDFKAGTIRVEQQAAGKTGEIDAPKTDKSVRTIPMPRELADKLRPVRGLPQSYVVPSPTGSYHRNATRYRLWDDLMARLYDIAPEIDAIEKGGRMVSVITPHYLRHNYASVLYNAGVDVLSAQRYLGHANAKITLEIYSHLSAQKEKYSAEQLQGAFEKSCRKVASPKAHGNGGD</sequence>
<dbReference type="Pfam" id="PF00589">
    <property type="entry name" value="Phage_integrase"/>
    <property type="match status" value="1"/>
</dbReference>
<organism evidence="10">
    <name type="scientific">Siphoviridae sp. ct91l7</name>
    <dbReference type="NCBI Taxonomy" id="2826173"/>
    <lineage>
        <taxon>Viruses</taxon>
        <taxon>Duplodnaviria</taxon>
        <taxon>Heunggongvirae</taxon>
        <taxon>Uroviricota</taxon>
        <taxon>Caudoviricetes</taxon>
    </lineage>
</organism>
<keyword evidence="7" id="KW-0233">DNA recombination</keyword>
<protein>
    <recommendedName>
        <fullName evidence="2">Integrase</fullName>
    </recommendedName>
</protein>
<keyword evidence="6" id="KW-0238">DNA-binding</keyword>
<dbReference type="InterPro" id="IPR013762">
    <property type="entry name" value="Integrase-like_cat_sf"/>
</dbReference>
<evidence type="ECO:0000256" key="1">
    <source>
        <dbReference type="ARBA" id="ARBA00008857"/>
    </source>
</evidence>
<dbReference type="GO" id="GO:0015074">
    <property type="term" value="P:DNA integration"/>
    <property type="evidence" value="ECO:0007669"/>
    <property type="project" value="UniProtKB-KW"/>
</dbReference>
<dbReference type="GO" id="GO:0044826">
    <property type="term" value="P:viral genome integration into host DNA"/>
    <property type="evidence" value="ECO:0007669"/>
    <property type="project" value="UniProtKB-KW"/>
</dbReference>
<dbReference type="InterPro" id="IPR002104">
    <property type="entry name" value="Integrase_catalytic"/>
</dbReference>
<keyword evidence="8" id="KW-1160">Virus entry into host cell</keyword>
<evidence type="ECO:0000256" key="6">
    <source>
        <dbReference type="ARBA" id="ARBA00023125"/>
    </source>
</evidence>
<evidence type="ECO:0000256" key="3">
    <source>
        <dbReference type="ARBA" id="ARBA00022679"/>
    </source>
</evidence>
<dbReference type="PANTHER" id="PTHR30349:SF64">
    <property type="entry name" value="PROPHAGE INTEGRASE INTD-RELATED"/>
    <property type="match status" value="1"/>
</dbReference>
<evidence type="ECO:0000256" key="4">
    <source>
        <dbReference type="ARBA" id="ARBA00022801"/>
    </source>
</evidence>
<dbReference type="InterPro" id="IPR010998">
    <property type="entry name" value="Integrase_recombinase_N"/>
</dbReference>
<keyword evidence="5" id="KW-0229">DNA integration</keyword>
<reference evidence="10" key="1">
    <citation type="journal article" date="2021" name="Proc. Natl. Acad. Sci. U.S.A.">
        <title>A Catalog of Tens of Thousands of Viruses from Human Metagenomes Reveals Hidden Associations with Chronic Diseases.</title>
        <authorList>
            <person name="Tisza M.J."/>
            <person name="Buck C.B."/>
        </authorList>
    </citation>
    <scope>NUCLEOTIDE SEQUENCE</scope>
    <source>
        <strain evidence="10">Ct91l7</strain>
    </source>
</reference>
<dbReference type="EMBL" id="BK015008">
    <property type="protein sequence ID" value="DAD86796.1"/>
    <property type="molecule type" value="Genomic_DNA"/>
</dbReference>
<dbReference type="GO" id="GO:0075713">
    <property type="term" value="P:establishment of integrated proviral latency"/>
    <property type="evidence" value="ECO:0007669"/>
    <property type="project" value="UniProtKB-KW"/>
</dbReference>
<keyword evidence="3" id="KW-0808">Transferase</keyword>
<evidence type="ECO:0000256" key="5">
    <source>
        <dbReference type="ARBA" id="ARBA00022908"/>
    </source>
</evidence>
<dbReference type="CDD" id="cd01189">
    <property type="entry name" value="INT_ICEBs1_C_like"/>
    <property type="match status" value="1"/>
</dbReference>
<dbReference type="PROSITE" id="PS51898">
    <property type="entry name" value="TYR_RECOMBINASE"/>
    <property type="match status" value="1"/>
</dbReference>
<keyword evidence="8" id="KW-1179">Viral genome integration</keyword>
<dbReference type="GO" id="GO:0006310">
    <property type="term" value="P:DNA recombination"/>
    <property type="evidence" value="ECO:0007669"/>
    <property type="project" value="UniProtKB-KW"/>
</dbReference>
<dbReference type="GO" id="GO:0016740">
    <property type="term" value="F:transferase activity"/>
    <property type="evidence" value="ECO:0007669"/>
    <property type="project" value="UniProtKB-KW"/>
</dbReference>
<dbReference type="Gene3D" id="1.10.150.130">
    <property type="match status" value="1"/>
</dbReference>
<evidence type="ECO:0000313" key="10">
    <source>
        <dbReference type="EMBL" id="DAD86796.1"/>
    </source>
</evidence>
<dbReference type="InterPro" id="IPR004107">
    <property type="entry name" value="Integrase_SAM-like_N"/>
</dbReference>
<keyword evidence="4" id="KW-0378">Hydrolase</keyword>
<evidence type="ECO:0000256" key="7">
    <source>
        <dbReference type="ARBA" id="ARBA00023172"/>
    </source>
</evidence>
<comment type="similarity">
    <text evidence="1">Belongs to the 'phage' integrase family.</text>
</comment>